<organism evidence="1 2">
    <name type="scientific">Brassica cretica</name>
    <name type="common">Mustard</name>
    <dbReference type="NCBI Taxonomy" id="69181"/>
    <lineage>
        <taxon>Eukaryota</taxon>
        <taxon>Viridiplantae</taxon>
        <taxon>Streptophyta</taxon>
        <taxon>Embryophyta</taxon>
        <taxon>Tracheophyta</taxon>
        <taxon>Spermatophyta</taxon>
        <taxon>Magnoliopsida</taxon>
        <taxon>eudicotyledons</taxon>
        <taxon>Gunneridae</taxon>
        <taxon>Pentapetalae</taxon>
        <taxon>rosids</taxon>
        <taxon>malvids</taxon>
        <taxon>Brassicales</taxon>
        <taxon>Brassicaceae</taxon>
        <taxon>Brassiceae</taxon>
        <taxon>Brassica</taxon>
    </lineage>
</organism>
<name>A0A8S9I8X1_BRACR</name>
<comment type="caution">
    <text evidence="1">The sequence shown here is derived from an EMBL/GenBank/DDBJ whole genome shotgun (WGS) entry which is preliminary data.</text>
</comment>
<protein>
    <submittedName>
        <fullName evidence="1">Uncharacterized protein</fullName>
    </submittedName>
</protein>
<evidence type="ECO:0000313" key="1">
    <source>
        <dbReference type="EMBL" id="KAF2566204.1"/>
    </source>
</evidence>
<dbReference type="EMBL" id="QGKW02001911">
    <property type="protein sequence ID" value="KAF2566204.1"/>
    <property type="molecule type" value="Genomic_DNA"/>
</dbReference>
<dbReference type="Proteomes" id="UP000712281">
    <property type="component" value="Unassembled WGS sequence"/>
</dbReference>
<accession>A0A8S9I8X1</accession>
<gene>
    <name evidence="1" type="ORF">F2Q68_00024934</name>
</gene>
<evidence type="ECO:0000313" key="2">
    <source>
        <dbReference type="Proteomes" id="UP000712281"/>
    </source>
</evidence>
<dbReference type="AlphaFoldDB" id="A0A8S9I8X1"/>
<reference evidence="1" key="1">
    <citation type="submission" date="2019-12" db="EMBL/GenBank/DDBJ databases">
        <title>Genome sequencing and annotation of Brassica cretica.</title>
        <authorList>
            <person name="Studholme D.J."/>
            <person name="Sarris P.F."/>
        </authorList>
    </citation>
    <scope>NUCLEOTIDE SEQUENCE</scope>
    <source>
        <strain evidence="1">PFS-001/15</strain>
        <tissue evidence="1">Leaf</tissue>
    </source>
</reference>
<sequence>MHFRLLELLKYVGDRTRCPLSKRGDLSILCVSRASLEFVSAPLRFRELDSSRDFARCLWLVKLTGARTGMSVSSVLSKTSGLSVPIDTSSSSVLRRDIEFVSSQKMSVLSLTISGEMSSTSFRMRPHSRMGKELNSRQSITISLDRLSYEG</sequence>
<proteinExistence type="predicted"/>